<proteinExistence type="predicted"/>
<feature type="domain" description="FAD-binding" evidence="5">
    <location>
        <begin position="16"/>
        <end position="367"/>
    </location>
</feature>
<organism evidence="6 7">
    <name type="scientific">Sphingobium fuliginis ATCC 27551</name>
    <dbReference type="NCBI Taxonomy" id="1208342"/>
    <lineage>
        <taxon>Bacteria</taxon>
        <taxon>Pseudomonadati</taxon>
        <taxon>Pseudomonadota</taxon>
        <taxon>Alphaproteobacteria</taxon>
        <taxon>Sphingomonadales</taxon>
        <taxon>Sphingomonadaceae</taxon>
        <taxon>Sphingobium</taxon>
    </lineage>
</organism>
<dbReference type="EMBL" id="CP041016">
    <property type="protein sequence ID" value="QDC37881.1"/>
    <property type="molecule type" value="Genomic_DNA"/>
</dbReference>
<gene>
    <name evidence="6" type="ORF">FIL70_12180</name>
</gene>
<dbReference type="PANTHER" id="PTHR43004">
    <property type="entry name" value="TRK SYSTEM POTASSIUM UPTAKE PROTEIN"/>
    <property type="match status" value="1"/>
</dbReference>
<dbReference type="Gene3D" id="3.50.50.60">
    <property type="entry name" value="FAD/NAD(P)-binding domain"/>
    <property type="match status" value="1"/>
</dbReference>
<evidence type="ECO:0000256" key="3">
    <source>
        <dbReference type="ARBA" id="ARBA00022827"/>
    </source>
</evidence>
<keyword evidence="6" id="KW-0560">Oxidoreductase</keyword>
<name>A0A5B8CLF4_SPHSA</name>
<dbReference type="NCBIfam" id="NF004780">
    <property type="entry name" value="PRK06126.1"/>
    <property type="match status" value="1"/>
</dbReference>
<dbReference type="SUPFAM" id="SSF51905">
    <property type="entry name" value="FAD/NAD(P)-binding domain"/>
    <property type="match status" value="1"/>
</dbReference>
<dbReference type="Gene3D" id="3.40.30.120">
    <property type="match status" value="1"/>
</dbReference>
<evidence type="ECO:0000259" key="5">
    <source>
        <dbReference type="Pfam" id="PF01494"/>
    </source>
</evidence>
<evidence type="ECO:0000313" key="6">
    <source>
        <dbReference type="EMBL" id="QDC37881.1"/>
    </source>
</evidence>
<dbReference type="PRINTS" id="PR00420">
    <property type="entry name" value="RNGMNOXGNASE"/>
</dbReference>
<evidence type="ECO:0000256" key="2">
    <source>
        <dbReference type="ARBA" id="ARBA00022630"/>
    </source>
</evidence>
<feature type="region of interest" description="Disordered" evidence="4">
    <location>
        <begin position="371"/>
        <end position="391"/>
    </location>
</feature>
<dbReference type="KEGG" id="sufl:FIL70_12180"/>
<dbReference type="InterPro" id="IPR050641">
    <property type="entry name" value="RIFMO-like"/>
</dbReference>
<accession>A0A5B8CLF4</accession>
<comment type="cofactor">
    <cofactor evidence="1">
        <name>FAD</name>
        <dbReference type="ChEBI" id="CHEBI:57692"/>
    </cofactor>
</comment>
<keyword evidence="3" id="KW-0274">FAD</keyword>
<dbReference type="GO" id="GO:0071949">
    <property type="term" value="F:FAD binding"/>
    <property type="evidence" value="ECO:0007669"/>
    <property type="project" value="InterPro"/>
</dbReference>
<keyword evidence="6" id="KW-0503">Monooxygenase</keyword>
<reference evidence="6 7" key="1">
    <citation type="submission" date="2019-06" db="EMBL/GenBank/DDBJ databases">
        <title>Genome organization and adaptive potential of archetypical organophosphate degarding Sphingobium fuliginis ATCC 27551.</title>
        <authorList>
            <person name="Sarwar A."/>
            <person name="Parthasarathy S."/>
            <person name="Singh C."/>
            <person name="Siddavattam D."/>
        </authorList>
    </citation>
    <scope>NUCLEOTIDE SEQUENCE [LARGE SCALE GENOMIC DNA]</scope>
    <source>
        <strain evidence="6 7">ATCC 27551</strain>
    </source>
</reference>
<dbReference type="AlphaFoldDB" id="A0A5B8CLF4"/>
<dbReference type="Gene3D" id="3.30.9.10">
    <property type="entry name" value="D-Amino Acid Oxidase, subunit A, domain 2"/>
    <property type="match status" value="1"/>
</dbReference>
<evidence type="ECO:0000313" key="7">
    <source>
        <dbReference type="Proteomes" id="UP000311469"/>
    </source>
</evidence>
<evidence type="ECO:0000256" key="4">
    <source>
        <dbReference type="SAM" id="MobiDB-lite"/>
    </source>
</evidence>
<dbReference type="Pfam" id="PF01494">
    <property type="entry name" value="FAD_binding_3"/>
    <property type="match status" value="1"/>
</dbReference>
<dbReference type="Proteomes" id="UP000311469">
    <property type="component" value="Chromosome cSF1"/>
</dbReference>
<evidence type="ECO:0000256" key="1">
    <source>
        <dbReference type="ARBA" id="ARBA00001974"/>
    </source>
</evidence>
<dbReference type="Pfam" id="PF21274">
    <property type="entry name" value="Rng_hyd_C"/>
    <property type="match status" value="1"/>
</dbReference>
<dbReference type="PANTHER" id="PTHR43004:SF19">
    <property type="entry name" value="BINDING MONOOXYGENASE, PUTATIVE (JCVI)-RELATED"/>
    <property type="match status" value="1"/>
</dbReference>
<sequence>MKTKNPSPDLSAQRPRVVIVGGGPTGLATALELGMRSIDCLLVERESRGGHAPRAKTTHVRTRELLRRWGLADVLAQASPFGIDYPTDVHFVTRLNGYPLARFENAMQGSPQRDERYSEHGQWIPQYKLESVLRERLLAIDCVTMAHGCEFISFEQDDMAVRVTVKAVDTGEEHVIEADYLVGADGARSTVREAIGAKMEGRYGLSRNYNIIFSAPGLADAHRHGPGIMYWQVNPDVPSVIGPMDEGDLWFFMPLSLPPEKMFTDEEALDLIKRSTGIDLPYRILSSDLWVASRLLADKYRDGRVFLAGDACHLHPPYGGFGMNMGVADGVDLGWKLAAALQGWGGPALLDSYEAERRLIHEIVLDEAEGNHGTQPGNLFRSGIEDEGPEGDAVRREVSDLIAQTKPREFYTLGVVLGLRYWRSPVILDDGTGADWRLSLDYTPSAAPGSLAPHAWLADGSSLYDHFGAGFTLIAFGGADTREAENDAAKSGIPLKIVTIDEPRVAALYERRLALIRPDQHVAWRGDIWPAGDVLAHAAGLSPASDDAAAAGASAE</sequence>
<dbReference type="RefSeq" id="WP_140042406.1">
    <property type="nucleotide sequence ID" value="NZ_CP041016.1"/>
</dbReference>
<dbReference type="InterPro" id="IPR002938">
    <property type="entry name" value="FAD-bd"/>
</dbReference>
<dbReference type="InterPro" id="IPR036188">
    <property type="entry name" value="FAD/NAD-bd_sf"/>
</dbReference>
<keyword evidence="2" id="KW-0285">Flavoprotein</keyword>
<protein>
    <submittedName>
        <fullName evidence="6">FAD-monooxygenase</fullName>
    </submittedName>
</protein>
<dbReference type="GO" id="GO:0016709">
    <property type="term" value="F:oxidoreductase activity, acting on paired donors, with incorporation or reduction of molecular oxygen, NAD(P)H as one donor, and incorporation of one atom of oxygen"/>
    <property type="evidence" value="ECO:0007669"/>
    <property type="project" value="UniProtKB-ARBA"/>
</dbReference>